<evidence type="ECO:0000256" key="2">
    <source>
        <dbReference type="ARBA" id="ARBA00008735"/>
    </source>
</evidence>
<evidence type="ECO:0000256" key="3">
    <source>
        <dbReference type="ARBA" id="ARBA00022473"/>
    </source>
</evidence>
<comment type="subcellular location">
    <subcellularLocation>
        <location evidence="1">Cytoplasm</location>
    </subcellularLocation>
</comment>
<evidence type="ECO:0000256" key="5">
    <source>
        <dbReference type="ARBA" id="ARBA00022687"/>
    </source>
</evidence>
<dbReference type="Gene3D" id="1.10.10.10">
    <property type="entry name" value="Winged helix-like DNA-binding domain superfamily/Winged helix DNA-binding domain"/>
    <property type="match status" value="1"/>
</dbReference>
<feature type="region of interest" description="Disordered" evidence="7">
    <location>
        <begin position="91"/>
        <end position="118"/>
    </location>
</feature>
<keyword evidence="3" id="KW-0217">Developmental protein</keyword>
<dbReference type="InterPro" id="IPR038207">
    <property type="entry name" value="DIX_dom_sf"/>
</dbReference>
<evidence type="ECO:0000259" key="8">
    <source>
        <dbReference type="PROSITE" id="PS50106"/>
    </source>
</evidence>
<dbReference type="FunFam" id="1.10.10.10:FF:000040">
    <property type="entry name" value="segment polarity protein dishevelled homolog DVL-3"/>
    <property type="match status" value="1"/>
</dbReference>
<keyword evidence="12" id="KW-1185">Reference proteome</keyword>
<dbReference type="GO" id="GO:0005109">
    <property type="term" value="F:frizzled binding"/>
    <property type="evidence" value="ECO:0007669"/>
    <property type="project" value="TreeGrafter"/>
</dbReference>
<reference evidence="11" key="1">
    <citation type="submission" date="2020-11" db="EMBL/GenBank/DDBJ databases">
        <authorList>
            <person name="Tran Van P."/>
        </authorList>
    </citation>
    <scope>NUCLEOTIDE SEQUENCE</scope>
</reference>
<keyword evidence="5 6" id="KW-0879">Wnt signaling pathway</keyword>
<comment type="similarity">
    <text evidence="2">Belongs to the DSH family.</text>
</comment>
<dbReference type="InterPro" id="IPR001158">
    <property type="entry name" value="DIX"/>
</dbReference>
<dbReference type="PRINTS" id="PR01760">
    <property type="entry name" value="DISHEVELLED"/>
</dbReference>
<evidence type="ECO:0000259" key="9">
    <source>
        <dbReference type="PROSITE" id="PS50186"/>
    </source>
</evidence>
<dbReference type="PROSITE" id="PS50106">
    <property type="entry name" value="PDZ"/>
    <property type="match status" value="1"/>
</dbReference>
<dbReference type="AlphaFoldDB" id="A0A7R9BGC1"/>
<proteinExistence type="inferred from homology"/>
<evidence type="ECO:0000259" key="10">
    <source>
        <dbReference type="PROSITE" id="PS50841"/>
    </source>
</evidence>
<dbReference type="InterPro" id="IPR003351">
    <property type="entry name" value="Dishevelled_protein_dom"/>
</dbReference>
<keyword evidence="4" id="KW-0963">Cytoplasm</keyword>
<dbReference type="GO" id="GO:0060070">
    <property type="term" value="P:canonical Wnt signaling pathway"/>
    <property type="evidence" value="ECO:0007669"/>
    <property type="project" value="TreeGrafter"/>
</dbReference>
<dbReference type="PROSITE" id="PS50186">
    <property type="entry name" value="DEP"/>
    <property type="match status" value="1"/>
</dbReference>
<dbReference type="GO" id="GO:0035556">
    <property type="term" value="P:intracellular signal transduction"/>
    <property type="evidence" value="ECO:0007669"/>
    <property type="project" value="InterPro"/>
</dbReference>
<dbReference type="Gene3D" id="2.40.240.130">
    <property type="match status" value="1"/>
</dbReference>
<dbReference type="InterPro" id="IPR036034">
    <property type="entry name" value="PDZ_sf"/>
</dbReference>
<dbReference type="PANTHER" id="PTHR10878">
    <property type="entry name" value="SEGMENT POLARITY PROTEIN DISHEVELLED"/>
    <property type="match status" value="1"/>
</dbReference>
<evidence type="ECO:0000256" key="6">
    <source>
        <dbReference type="PROSITE-ProRule" id="PRU00069"/>
    </source>
</evidence>
<sequence length="683" mass="73371">MEDAGETKIIYHIDEEETPYLVKVPVPPDRVTLGDFKNLLNRPNYKFFFKSMDDIFGVVKEEIVDEDAPLPCFNGRVVSWLVSVENSTVSDTTSQCTDSAPVIHPGLERTAGIGDSRPPSFHGIGLQSRGMSNAGDTTCTETESVLSSRHGGIHRINGKAHRHVGIGPGPGIESASMISSDLETTSFVDSDEDDASSRFTTTTGAVALDGRIEPGDMILQVNEVNFENMSNDDAVRVLREAVQKPGPIKLVVAKCWDPNPKGYFTIPRTEPVRPIDPGAWLAHTDACRLEGEYPVRPPSVATLTSASTSINSSLHESERQYEETDKLTVLTDMRTIVKAMAMPDSGLEIRDRMWLKITIANAFIGAEVVDWLFTHVEGFGDRREARKYASQMLKAGYIRHTVNKITFSEQCYYVFGDNCACFNHLRGNGDPQVQNQHPQQQPIHQQGVLSPPGMILGTDRDMVLPLPMPTPQPWSVPTYVTGSFVGLAAVGGGSPALSRASGGMCVGGQQLAVASNYQPVAYGFEPEPPSYAVAVSRITASVQSHGSEVDARITSHLNSAVSVKGGSSGSDRQRKAMGGMLGGMASLTLNDRRPGGNSGSDTEARRDVGRVLNPLHGQLVTSSESTSDHSVSTVASSRAAGAAQTLAPTAPPPPALSAGQSDVLHYILLLQVHPEHCPDGLHG</sequence>
<dbReference type="OrthoDB" id="10031689at2759"/>
<feature type="domain" description="PDZ" evidence="8">
    <location>
        <begin position="204"/>
        <end position="241"/>
    </location>
</feature>
<dbReference type="InterPro" id="IPR036388">
    <property type="entry name" value="WH-like_DNA-bd_sf"/>
</dbReference>
<dbReference type="SUPFAM" id="SSF54236">
    <property type="entry name" value="Ubiquitin-like"/>
    <property type="match status" value="1"/>
</dbReference>
<evidence type="ECO:0000256" key="7">
    <source>
        <dbReference type="SAM" id="MobiDB-lite"/>
    </source>
</evidence>
<evidence type="ECO:0000256" key="4">
    <source>
        <dbReference type="ARBA" id="ARBA00022490"/>
    </source>
</evidence>
<dbReference type="PANTHER" id="PTHR10878:SF25">
    <property type="entry name" value="SEGMENT POLARITY PROTEIN DISHEVELLED"/>
    <property type="match status" value="1"/>
</dbReference>
<feature type="domain" description="DEP" evidence="9">
    <location>
        <begin position="343"/>
        <end position="417"/>
    </location>
</feature>
<evidence type="ECO:0008006" key="13">
    <source>
        <dbReference type="Google" id="ProtNLM"/>
    </source>
</evidence>
<dbReference type="SMART" id="SM00049">
    <property type="entry name" value="DEP"/>
    <property type="match status" value="1"/>
</dbReference>
<gene>
    <name evidence="11" type="ORF">NMOB1V02_LOCUS1938</name>
</gene>
<organism evidence="11">
    <name type="scientific">Notodromas monacha</name>
    <dbReference type="NCBI Taxonomy" id="399045"/>
    <lineage>
        <taxon>Eukaryota</taxon>
        <taxon>Metazoa</taxon>
        <taxon>Ecdysozoa</taxon>
        <taxon>Arthropoda</taxon>
        <taxon>Crustacea</taxon>
        <taxon>Oligostraca</taxon>
        <taxon>Ostracoda</taxon>
        <taxon>Podocopa</taxon>
        <taxon>Podocopida</taxon>
        <taxon>Cypridocopina</taxon>
        <taxon>Cypridoidea</taxon>
        <taxon>Cyprididae</taxon>
        <taxon>Notodromas</taxon>
    </lineage>
</organism>
<dbReference type="GO" id="GO:0005829">
    <property type="term" value="C:cytosol"/>
    <property type="evidence" value="ECO:0007669"/>
    <property type="project" value="TreeGrafter"/>
</dbReference>
<dbReference type="FunFam" id="2.40.240.130:FF:000001">
    <property type="entry name" value="Segment polarity protein dishevelled homolog DVL-1"/>
    <property type="match status" value="1"/>
</dbReference>
<dbReference type="Pfam" id="PF00778">
    <property type="entry name" value="DIX"/>
    <property type="match status" value="1"/>
</dbReference>
<evidence type="ECO:0000313" key="11">
    <source>
        <dbReference type="EMBL" id="CAD7274082.1"/>
    </source>
</evidence>
<dbReference type="Proteomes" id="UP000678499">
    <property type="component" value="Unassembled WGS sequence"/>
</dbReference>
<dbReference type="InterPro" id="IPR029071">
    <property type="entry name" value="Ubiquitin-like_domsf"/>
</dbReference>
<dbReference type="SUPFAM" id="SSF50156">
    <property type="entry name" value="PDZ domain-like"/>
    <property type="match status" value="1"/>
</dbReference>
<protein>
    <recommendedName>
        <fullName evidence="13">Dishevelled</fullName>
    </recommendedName>
</protein>
<dbReference type="InterPro" id="IPR000591">
    <property type="entry name" value="DEP_dom"/>
</dbReference>
<dbReference type="Gene3D" id="2.30.42.10">
    <property type="match status" value="1"/>
</dbReference>
<feature type="region of interest" description="Disordered" evidence="7">
    <location>
        <begin position="585"/>
        <end position="607"/>
    </location>
</feature>
<evidence type="ECO:0000256" key="1">
    <source>
        <dbReference type="ARBA" id="ARBA00004496"/>
    </source>
</evidence>
<evidence type="ECO:0000313" key="12">
    <source>
        <dbReference type="Proteomes" id="UP000678499"/>
    </source>
</evidence>
<name>A0A7R9BGC1_9CRUS</name>
<dbReference type="EMBL" id="CAJPEX010000202">
    <property type="protein sequence ID" value="CAG0914234.1"/>
    <property type="molecule type" value="Genomic_DNA"/>
</dbReference>
<dbReference type="SUPFAM" id="SSF46785">
    <property type="entry name" value="Winged helix' DNA-binding domain"/>
    <property type="match status" value="1"/>
</dbReference>
<dbReference type="InterPro" id="IPR015506">
    <property type="entry name" value="Dsh/Dvl-rel"/>
</dbReference>
<dbReference type="InterPro" id="IPR001478">
    <property type="entry name" value="PDZ"/>
</dbReference>
<dbReference type="InterPro" id="IPR008339">
    <property type="entry name" value="Dishevelled_fam"/>
</dbReference>
<accession>A0A7R9BGC1</accession>
<dbReference type="SMART" id="SM00021">
    <property type="entry name" value="DAX"/>
    <property type="match status" value="1"/>
</dbReference>
<dbReference type="Pfam" id="PF02377">
    <property type="entry name" value="Dishevelled"/>
    <property type="match status" value="1"/>
</dbReference>
<feature type="domain" description="DIX" evidence="10">
    <location>
        <begin position="4"/>
        <end position="85"/>
    </location>
</feature>
<dbReference type="SMART" id="SM00228">
    <property type="entry name" value="PDZ"/>
    <property type="match status" value="1"/>
</dbReference>
<dbReference type="PROSITE" id="PS50841">
    <property type="entry name" value="DIX"/>
    <property type="match status" value="1"/>
</dbReference>
<dbReference type="InterPro" id="IPR036390">
    <property type="entry name" value="WH_DNA-bd_sf"/>
</dbReference>
<dbReference type="Pfam" id="PF00610">
    <property type="entry name" value="DEP"/>
    <property type="match status" value="1"/>
</dbReference>
<dbReference type="EMBL" id="OA882239">
    <property type="protein sequence ID" value="CAD7274082.1"/>
    <property type="molecule type" value="Genomic_DNA"/>
</dbReference>
<dbReference type="CDD" id="cd04438">
    <property type="entry name" value="DEP_dishevelled"/>
    <property type="match status" value="1"/>
</dbReference>